<evidence type="ECO:0000313" key="2">
    <source>
        <dbReference type="Proteomes" id="UP000307756"/>
    </source>
</evidence>
<dbReference type="AlphaFoldDB" id="A0A4U1CWZ5"/>
<dbReference type="Proteomes" id="UP000307756">
    <property type="component" value="Unassembled WGS sequence"/>
</dbReference>
<name>A0A4U1CWZ5_9BACI</name>
<gene>
    <name evidence="1" type="ORF">FA727_22865</name>
</gene>
<dbReference type="OrthoDB" id="1730086at2"/>
<reference evidence="1 2" key="1">
    <citation type="journal article" date="2011" name="J. Microbiol.">
        <title>Bacillus kyonggiensis sp. nov., isolated from soil of a lettuce field.</title>
        <authorList>
            <person name="Dong K."/>
            <person name="Lee S."/>
        </authorList>
    </citation>
    <scope>NUCLEOTIDE SEQUENCE [LARGE SCALE GENOMIC DNA]</scope>
    <source>
        <strain evidence="1 2">NB22</strain>
    </source>
</reference>
<protein>
    <submittedName>
        <fullName evidence="1">Uncharacterized protein</fullName>
    </submittedName>
</protein>
<dbReference type="RefSeq" id="WP_136833770.1">
    <property type="nucleotide sequence ID" value="NZ_SWBM01000012.1"/>
</dbReference>
<proteinExistence type="predicted"/>
<organism evidence="1 2">
    <name type="scientific">Robertmurraya kyonggiensis</name>
    <dbReference type="NCBI Taxonomy" id="1037680"/>
    <lineage>
        <taxon>Bacteria</taxon>
        <taxon>Bacillati</taxon>
        <taxon>Bacillota</taxon>
        <taxon>Bacilli</taxon>
        <taxon>Bacillales</taxon>
        <taxon>Bacillaceae</taxon>
        <taxon>Robertmurraya</taxon>
    </lineage>
</organism>
<dbReference type="EMBL" id="SWBM01000012">
    <property type="protein sequence ID" value="TKC13835.1"/>
    <property type="molecule type" value="Genomic_DNA"/>
</dbReference>
<sequence length="148" mass="17758">MYLLEDGTFLHVEYQTTVKKHDTFRFGGYVLGLYNKFKDDKRYSAFIFKSVIIYAPHIKRASVKSSLDLGSILYQFDPLFLNEVQQEESYLQIIDKIRQNPNVQLTDDEKMIILYKPLFNRRKKKLKEMPFLLPEIFKNYRMNPKRCT</sequence>
<keyword evidence="2" id="KW-1185">Reference proteome</keyword>
<accession>A0A4U1CWZ5</accession>
<comment type="caution">
    <text evidence="1">The sequence shown here is derived from an EMBL/GenBank/DDBJ whole genome shotgun (WGS) entry which is preliminary data.</text>
</comment>
<evidence type="ECO:0000313" key="1">
    <source>
        <dbReference type="EMBL" id="TKC13835.1"/>
    </source>
</evidence>